<evidence type="ECO:0000313" key="4">
    <source>
        <dbReference type="Proteomes" id="UP000759537"/>
    </source>
</evidence>
<evidence type="ECO:0000256" key="1">
    <source>
        <dbReference type="SAM" id="Phobius"/>
    </source>
</evidence>
<dbReference type="OrthoDB" id="3221808at2759"/>
<feature type="transmembrane region" description="Helical" evidence="1">
    <location>
        <begin position="111"/>
        <end position="135"/>
    </location>
</feature>
<protein>
    <recommendedName>
        <fullName evidence="2">DUF6535 domain-containing protein</fullName>
    </recommendedName>
</protein>
<dbReference type="Pfam" id="PF20153">
    <property type="entry name" value="DUF6535"/>
    <property type="match status" value="1"/>
</dbReference>
<accession>A0A9P5T5N7</accession>
<dbReference type="EMBL" id="WHVB01000015">
    <property type="protein sequence ID" value="KAF8476395.1"/>
    <property type="molecule type" value="Genomic_DNA"/>
</dbReference>
<reference evidence="3" key="1">
    <citation type="submission" date="2019-10" db="EMBL/GenBank/DDBJ databases">
        <authorList>
            <consortium name="DOE Joint Genome Institute"/>
            <person name="Kuo A."/>
            <person name="Miyauchi S."/>
            <person name="Kiss E."/>
            <person name="Drula E."/>
            <person name="Kohler A."/>
            <person name="Sanchez-Garcia M."/>
            <person name="Andreopoulos B."/>
            <person name="Barry K.W."/>
            <person name="Bonito G."/>
            <person name="Buee M."/>
            <person name="Carver A."/>
            <person name="Chen C."/>
            <person name="Cichocki N."/>
            <person name="Clum A."/>
            <person name="Culley D."/>
            <person name="Crous P.W."/>
            <person name="Fauchery L."/>
            <person name="Girlanda M."/>
            <person name="Hayes R."/>
            <person name="Keri Z."/>
            <person name="LaButti K."/>
            <person name="Lipzen A."/>
            <person name="Lombard V."/>
            <person name="Magnuson J."/>
            <person name="Maillard F."/>
            <person name="Morin E."/>
            <person name="Murat C."/>
            <person name="Nolan M."/>
            <person name="Ohm R."/>
            <person name="Pangilinan J."/>
            <person name="Pereira M."/>
            <person name="Perotto S."/>
            <person name="Peter M."/>
            <person name="Riley R."/>
            <person name="Sitrit Y."/>
            <person name="Stielow B."/>
            <person name="Szollosi G."/>
            <person name="Zifcakova L."/>
            <person name="Stursova M."/>
            <person name="Spatafora J.W."/>
            <person name="Tedersoo L."/>
            <person name="Vaario L.-M."/>
            <person name="Yamada A."/>
            <person name="Yan M."/>
            <person name="Wang P."/>
            <person name="Xu J."/>
            <person name="Bruns T."/>
            <person name="Baldrian P."/>
            <person name="Vilgalys R."/>
            <person name="Henrissat B."/>
            <person name="Grigoriev I.V."/>
            <person name="Hibbett D."/>
            <person name="Nagy L.G."/>
            <person name="Martin F.M."/>
        </authorList>
    </citation>
    <scope>NUCLEOTIDE SEQUENCE</scope>
    <source>
        <strain evidence="3">Prilba</strain>
    </source>
</reference>
<dbReference type="InterPro" id="IPR045338">
    <property type="entry name" value="DUF6535"/>
</dbReference>
<evidence type="ECO:0000259" key="2">
    <source>
        <dbReference type="Pfam" id="PF20153"/>
    </source>
</evidence>
<sequence>MATNNPQISVEGGMRNDDGNVLWNMYLDEVKEEDKKIAEAWKEGSSGILVFTGLFSTIVAAFIIEFYKQLSPDSGNQTVALLGQISQQLANYPNGTHSNLANQPSRPDASMIWVIAMWLISLVLSLTSALIATLLQEWARTYIETPNVPREPIQRARVRWFLFLGTELYKMRLIAQMGFSLLHLSVYLFFAGLVIAFHTVNKNVAIAVEVGVGVFGLAYIALSILPCLDVQCPYRTPMSYILWYPLHAIPSFAALCLRWSMEHIPGCLIPVTYHQRILIGWLMSRENAVKTHWRYITNGLGNGIINSAMNAEGDGDRKIVTRLFNLLALGDENKLRRFAASIPRNRVFDLIPPIESGRIVREPLTSLLQSCAAGKRVAGRAEEARKRSLLVCLDAIHYIAKAPNLDLPDLNYMRANFANIGLMQSLWDDSDTAIRFTSRSICALLARQVLRGSLEEQQLRWLNEVTGEPSGAICNADDDTKNHSNLKSFVYGVLSSQVGDLPPEDSMSFKETLAILLDVRKDAHFDTNFDTIDSQNRLSQEVGWIFQDAPQGSREVVNKLRSIFPFLPANTLLHRYAPIPPPRVSTHPI</sequence>
<comment type="caution">
    <text evidence="3">The sequence shown here is derived from an EMBL/GenBank/DDBJ whole genome shotgun (WGS) entry which is preliminary data.</text>
</comment>
<keyword evidence="1" id="KW-1133">Transmembrane helix</keyword>
<gene>
    <name evidence="3" type="ORF">DFH94DRAFT_855294</name>
</gene>
<proteinExistence type="predicted"/>
<evidence type="ECO:0000313" key="3">
    <source>
        <dbReference type="EMBL" id="KAF8476395.1"/>
    </source>
</evidence>
<keyword evidence="1" id="KW-0812">Transmembrane</keyword>
<feature type="domain" description="DUF6535" evidence="2">
    <location>
        <begin position="23"/>
        <end position="196"/>
    </location>
</feature>
<dbReference type="AlphaFoldDB" id="A0A9P5T5N7"/>
<feature type="transmembrane region" description="Helical" evidence="1">
    <location>
        <begin position="179"/>
        <end position="198"/>
    </location>
</feature>
<feature type="transmembrane region" description="Helical" evidence="1">
    <location>
        <begin position="204"/>
        <end position="228"/>
    </location>
</feature>
<organism evidence="3 4">
    <name type="scientific">Russula ochroleuca</name>
    <dbReference type="NCBI Taxonomy" id="152965"/>
    <lineage>
        <taxon>Eukaryota</taxon>
        <taxon>Fungi</taxon>
        <taxon>Dikarya</taxon>
        <taxon>Basidiomycota</taxon>
        <taxon>Agaricomycotina</taxon>
        <taxon>Agaricomycetes</taxon>
        <taxon>Russulales</taxon>
        <taxon>Russulaceae</taxon>
        <taxon>Russula</taxon>
    </lineage>
</organism>
<dbReference type="Proteomes" id="UP000759537">
    <property type="component" value="Unassembled WGS sequence"/>
</dbReference>
<feature type="transmembrane region" description="Helical" evidence="1">
    <location>
        <begin position="240"/>
        <end position="261"/>
    </location>
</feature>
<reference evidence="3" key="2">
    <citation type="journal article" date="2020" name="Nat. Commun.">
        <title>Large-scale genome sequencing of mycorrhizal fungi provides insights into the early evolution of symbiotic traits.</title>
        <authorList>
            <person name="Miyauchi S."/>
            <person name="Kiss E."/>
            <person name="Kuo A."/>
            <person name="Drula E."/>
            <person name="Kohler A."/>
            <person name="Sanchez-Garcia M."/>
            <person name="Morin E."/>
            <person name="Andreopoulos B."/>
            <person name="Barry K.W."/>
            <person name="Bonito G."/>
            <person name="Buee M."/>
            <person name="Carver A."/>
            <person name="Chen C."/>
            <person name="Cichocki N."/>
            <person name="Clum A."/>
            <person name="Culley D."/>
            <person name="Crous P.W."/>
            <person name="Fauchery L."/>
            <person name="Girlanda M."/>
            <person name="Hayes R.D."/>
            <person name="Keri Z."/>
            <person name="LaButti K."/>
            <person name="Lipzen A."/>
            <person name="Lombard V."/>
            <person name="Magnuson J."/>
            <person name="Maillard F."/>
            <person name="Murat C."/>
            <person name="Nolan M."/>
            <person name="Ohm R.A."/>
            <person name="Pangilinan J."/>
            <person name="Pereira M.F."/>
            <person name="Perotto S."/>
            <person name="Peter M."/>
            <person name="Pfister S."/>
            <person name="Riley R."/>
            <person name="Sitrit Y."/>
            <person name="Stielow J.B."/>
            <person name="Szollosi G."/>
            <person name="Zifcakova L."/>
            <person name="Stursova M."/>
            <person name="Spatafora J.W."/>
            <person name="Tedersoo L."/>
            <person name="Vaario L.M."/>
            <person name="Yamada A."/>
            <person name="Yan M."/>
            <person name="Wang P."/>
            <person name="Xu J."/>
            <person name="Bruns T."/>
            <person name="Baldrian P."/>
            <person name="Vilgalys R."/>
            <person name="Dunand C."/>
            <person name="Henrissat B."/>
            <person name="Grigoriev I.V."/>
            <person name="Hibbett D."/>
            <person name="Nagy L.G."/>
            <person name="Martin F.M."/>
        </authorList>
    </citation>
    <scope>NUCLEOTIDE SEQUENCE</scope>
    <source>
        <strain evidence="3">Prilba</strain>
    </source>
</reference>
<feature type="transmembrane region" description="Helical" evidence="1">
    <location>
        <begin position="45"/>
        <end position="64"/>
    </location>
</feature>
<keyword evidence="1" id="KW-0472">Membrane</keyword>
<keyword evidence="4" id="KW-1185">Reference proteome</keyword>
<name>A0A9P5T5N7_9AGAM</name>